<evidence type="ECO:0000256" key="4">
    <source>
        <dbReference type="ARBA" id="ARBA00023004"/>
    </source>
</evidence>
<feature type="domain" description="VOC" evidence="5">
    <location>
        <begin position="186"/>
        <end position="337"/>
    </location>
</feature>
<dbReference type="InterPro" id="IPR037523">
    <property type="entry name" value="VOC_core"/>
</dbReference>
<dbReference type="InterPro" id="IPR042099">
    <property type="entry name" value="ANL_N_sf"/>
</dbReference>
<comment type="caution">
    <text evidence="6">The sequence shown here is derived from an EMBL/GenBank/DDBJ whole genome shotgun (WGS) entry which is preliminary data.</text>
</comment>
<keyword evidence="4" id="KW-0408">Iron</keyword>
<evidence type="ECO:0000256" key="2">
    <source>
        <dbReference type="ARBA" id="ARBA00005877"/>
    </source>
</evidence>
<proteinExistence type="inferred from homology"/>
<dbReference type="EMBL" id="AMZN01000068">
    <property type="protein sequence ID" value="ELR69812.1"/>
    <property type="molecule type" value="Genomic_DNA"/>
</dbReference>
<dbReference type="eggNOG" id="COG1020">
    <property type="taxonomic scope" value="Bacteria"/>
</dbReference>
<dbReference type="PANTHER" id="PTHR11959">
    <property type="entry name" value="4-HYDROXYPHENYLPYRUVATE DIOXYGENASE"/>
    <property type="match status" value="1"/>
</dbReference>
<organism evidence="6 7">
    <name type="scientific">Fulvivirga imtechensis AK7</name>
    <dbReference type="NCBI Taxonomy" id="1237149"/>
    <lineage>
        <taxon>Bacteria</taxon>
        <taxon>Pseudomonadati</taxon>
        <taxon>Bacteroidota</taxon>
        <taxon>Cytophagia</taxon>
        <taxon>Cytophagales</taxon>
        <taxon>Fulvivirgaceae</taxon>
        <taxon>Fulvivirga</taxon>
    </lineage>
</organism>
<evidence type="ECO:0000256" key="1">
    <source>
        <dbReference type="ARBA" id="ARBA00001962"/>
    </source>
</evidence>
<comment type="similarity">
    <text evidence="2">Belongs to the 4HPPD family.</text>
</comment>
<dbReference type="PANTHER" id="PTHR11959:SF1">
    <property type="entry name" value="4-HYDROXYPHENYLPYRUVATE DIOXYGENASE"/>
    <property type="match status" value="1"/>
</dbReference>
<keyword evidence="6" id="KW-0436">Ligase</keyword>
<evidence type="ECO:0000313" key="7">
    <source>
        <dbReference type="Proteomes" id="UP000011135"/>
    </source>
</evidence>
<dbReference type="SUPFAM" id="SSF54593">
    <property type="entry name" value="Glyoxalase/Bleomycin resistance protein/Dihydroxybiphenyl dioxygenase"/>
    <property type="match status" value="1"/>
</dbReference>
<evidence type="ECO:0000256" key="3">
    <source>
        <dbReference type="ARBA" id="ARBA00022737"/>
    </source>
</evidence>
<dbReference type="GO" id="GO:0016874">
    <property type="term" value="F:ligase activity"/>
    <property type="evidence" value="ECO:0007669"/>
    <property type="project" value="UniProtKB-KW"/>
</dbReference>
<dbReference type="AlphaFoldDB" id="L8JR49"/>
<dbReference type="RefSeq" id="WP_009581848.1">
    <property type="nucleotide sequence ID" value="NZ_AMZN01000068.1"/>
</dbReference>
<dbReference type="eggNOG" id="COG3185">
    <property type="taxonomic scope" value="Bacteria"/>
</dbReference>
<evidence type="ECO:0000313" key="6">
    <source>
        <dbReference type="EMBL" id="ELR69812.1"/>
    </source>
</evidence>
<dbReference type="Pfam" id="PF00903">
    <property type="entry name" value="Glyoxalase"/>
    <property type="match status" value="1"/>
</dbReference>
<name>L8JR49_9BACT</name>
<dbReference type="GO" id="GO:0003868">
    <property type="term" value="F:4-hydroxyphenylpyruvate dioxygenase activity"/>
    <property type="evidence" value="ECO:0007669"/>
    <property type="project" value="InterPro"/>
</dbReference>
<dbReference type="Gene3D" id="3.10.180.10">
    <property type="entry name" value="2,3-Dihydroxybiphenyl 1,2-Dioxygenase, domain 1"/>
    <property type="match status" value="2"/>
</dbReference>
<comment type="cofactor">
    <cofactor evidence="1">
        <name>Fe cation</name>
        <dbReference type="ChEBI" id="CHEBI:24875"/>
    </cofactor>
</comment>
<dbReference type="SUPFAM" id="SSF56801">
    <property type="entry name" value="Acetyl-CoA synthetase-like"/>
    <property type="match status" value="1"/>
</dbReference>
<keyword evidence="7" id="KW-1185">Reference proteome</keyword>
<dbReference type="InterPro" id="IPR029068">
    <property type="entry name" value="Glyas_Bleomycin-R_OHBP_Dase"/>
</dbReference>
<accession>L8JR49</accession>
<keyword evidence="3" id="KW-0677">Repeat</keyword>
<dbReference type="InterPro" id="IPR005956">
    <property type="entry name" value="4OHPhenylPyrv_dOase"/>
</dbReference>
<dbReference type="GO" id="GO:0006572">
    <property type="term" value="P:L-tyrosine catabolic process"/>
    <property type="evidence" value="ECO:0007669"/>
    <property type="project" value="TreeGrafter"/>
</dbReference>
<dbReference type="Gene3D" id="3.40.50.12780">
    <property type="entry name" value="N-terminal domain of ligase-like"/>
    <property type="match status" value="1"/>
</dbReference>
<dbReference type="Proteomes" id="UP000011135">
    <property type="component" value="Unassembled WGS sequence"/>
</dbReference>
<dbReference type="InterPro" id="IPR004360">
    <property type="entry name" value="Glyas_Fos-R_dOase_dom"/>
</dbReference>
<reference evidence="6 7" key="1">
    <citation type="submission" date="2012-12" db="EMBL/GenBank/DDBJ databases">
        <title>Genome assembly of Fulvivirga imtechensis AK7.</title>
        <authorList>
            <person name="Nupur N."/>
            <person name="Khatri I."/>
            <person name="Kumar R."/>
            <person name="Subramanian S."/>
            <person name="Pinnaka A."/>
        </authorList>
    </citation>
    <scope>NUCLEOTIDE SEQUENCE [LARGE SCALE GENOMIC DNA]</scope>
    <source>
        <strain evidence="6 7">AK7</strain>
    </source>
</reference>
<sequence>MGLASQYLNRKELTDKAFVYYDSQRLYRSGDLGRWNIDGDLIFLGRKDDQLSFRGYRLEKEEIENAILKLPALVQECIVDVREVNHQPAPEVLSFIAQNYCGVKRVALAVDSVQEAFDKSIQNGAIPVQLPVTTEDELGQVEEASIKLYEHNEITFINRHSYRGHFKPGYKPLKDASTTHSAGLLSIDHIASEVRVNETDYWTNYLSQTIGTQLVQSIERDEQNKTGMILKISQSADKNMTFVMAEPEVVEKKSKVQENINKYGPGIHHLAFETSDMIATVETLIKGDVEFISFPPSYYDILREREEFRGYDIDKLQQYGILIDKEGDSYLLQKFIKPISDRPFFIYEIVQRVNGYSGFALKNINILKKAEEKEIMKVANEA</sequence>
<dbReference type="PROSITE" id="PS51819">
    <property type="entry name" value="VOC"/>
    <property type="match status" value="1"/>
</dbReference>
<dbReference type="STRING" id="1237149.C900_04659"/>
<evidence type="ECO:0000259" key="5">
    <source>
        <dbReference type="PROSITE" id="PS51819"/>
    </source>
</evidence>
<protein>
    <submittedName>
        <fullName evidence="6">Long-chain-fatty-acid--CoA ligase</fullName>
    </submittedName>
</protein>
<gene>
    <name evidence="6" type="ORF">C900_04659</name>
</gene>